<organism evidence="1 2">
    <name type="scientific">Eshraghiella crossota DSM 2876</name>
    <dbReference type="NCBI Taxonomy" id="511680"/>
    <lineage>
        <taxon>Bacteria</taxon>
        <taxon>Bacillati</taxon>
        <taxon>Bacillota</taxon>
        <taxon>Clostridia</taxon>
        <taxon>Lachnospirales</taxon>
        <taxon>Lachnospiraceae</taxon>
        <taxon>Eshraghiella</taxon>
    </lineage>
</organism>
<protein>
    <submittedName>
        <fullName evidence="1">Uncharacterized protein</fullName>
    </submittedName>
</protein>
<dbReference type="RefSeq" id="WP_005604304.1">
    <property type="nucleotide sequence ID" value="NZ_GG663524.1"/>
</dbReference>
<proteinExistence type="predicted"/>
<reference evidence="1 2" key="1">
    <citation type="submission" date="2010-02" db="EMBL/GenBank/DDBJ databases">
        <authorList>
            <person name="Weinstock G."/>
            <person name="Sodergren E."/>
            <person name="Clifton S."/>
            <person name="Fulton L."/>
            <person name="Fulton B."/>
            <person name="Courtney L."/>
            <person name="Fronick C."/>
            <person name="Harrison M."/>
            <person name="Strong C."/>
            <person name="Farmer C."/>
            <person name="Delahaunty K."/>
            <person name="Markovic C."/>
            <person name="Hall O."/>
            <person name="Minx P."/>
            <person name="Tomlinson C."/>
            <person name="Mitreva M."/>
            <person name="Nelson J."/>
            <person name="Hou S."/>
            <person name="Wollam A."/>
            <person name="Pepin K.H."/>
            <person name="Johnson M."/>
            <person name="Bhonagiri V."/>
            <person name="Zhang X."/>
            <person name="Suruliraj S."/>
            <person name="Warren W."/>
            <person name="Chinwalla A."/>
            <person name="Mardis E.R."/>
            <person name="Wilson R.K."/>
        </authorList>
    </citation>
    <scope>NUCLEOTIDE SEQUENCE [LARGE SCALE GENOMIC DNA]</scope>
    <source>
        <strain evidence="1 2">DSM 2876</strain>
    </source>
</reference>
<comment type="caution">
    <text evidence="1">The sequence shown here is derived from an EMBL/GenBank/DDBJ whole genome shotgun (WGS) entry which is preliminary data.</text>
</comment>
<dbReference type="AlphaFoldDB" id="D4S2C2"/>
<name>D4S2C2_9FIRM</name>
<evidence type="ECO:0000313" key="2">
    <source>
        <dbReference type="Proteomes" id="UP000006238"/>
    </source>
</evidence>
<keyword evidence="2" id="KW-1185">Reference proteome</keyword>
<gene>
    <name evidence="1" type="ORF">BUTYVIB_02244</name>
</gene>
<dbReference type="GeneID" id="98917639"/>
<dbReference type="HOGENOM" id="CLU_2877272_0_0_9"/>
<dbReference type="Proteomes" id="UP000006238">
    <property type="component" value="Unassembled WGS sequence"/>
</dbReference>
<sequence>MEKAGMHVRLFFKENTTGIIERKIYGDGGTVRYYVDVDINGQVVNVKSDFYSSKTKSLPTGKK</sequence>
<dbReference type="EMBL" id="ABWN01000037">
    <property type="protein sequence ID" value="EFF67679.1"/>
    <property type="molecule type" value="Genomic_DNA"/>
</dbReference>
<accession>D4S2C2</accession>
<evidence type="ECO:0000313" key="1">
    <source>
        <dbReference type="EMBL" id="EFF67679.1"/>
    </source>
</evidence>